<evidence type="ECO:0000313" key="2">
    <source>
        <dbReference type="EMBL" id="NMN95354.1"/>
    </source>
</evidence>
<keyword evidence="3" id="KW-1185">Reference proteome</keyword>
<feature type="transmembrane region" description="Helical" evidence="1">
    <location>
        <begin position="54"/>
        <end position="75"/>
    </location>
</feature>
<feature type="transmembrane region" description="Helical" evidence="1">
    <location>
        <begin position="82"/>
        <end position="100"/>
    </location>
</feature>
<reference evidence="2 3" key="1">
    <citation type="submission" date="2019-05" db="EMBL/GenBank/DDBJ databases">
        <authorList>
            <person name="Lee S.D."/>
        </authorList>
    </citation>
    <scope>NUCLEOTIDE SEQUENCE [LARGE SCALE GENOMIC DNA]</scope>
    <source>
        <strain evidence="2 3">YC2-7</strain>
    </source>
</reference>
<evidence type="ECO:0008006" key="4">
    <source>
        <dbReference type="Google" id="ProtNLM"/>
    </source>
</evidence>
<dbReference type="AlphaFoldDB" id="A0A848KDY1"/>
<organism evidence="2 3">
    <name type="scientific">Antrihabitans stalactiti</name>
    <dbReference type="NCBI Taxonomy" id="2584121"/>
    <lineage>
        <taxon>Bacteria</taxon>
        <taxon>Bacillati</taxon>
        <taxon>Actinomycetota</taxon>
        <taxon>Actinomycetes</taxon>
        <taxon>Mycobacteriales</taxon>
        <taxon>Nocardiaceae</taxon>
        <taxon>Antrihabitans</taxon>
    </lineage>
</organism>
<accession>A0A848KDY1</accession>
<keyword evidence="1" id="KW-0472">Membrane</keyword>
<dbReference type="EMBL" id="VCQU01000003">
    <property type="protein sequence ID" value="NMN95354.1"/>
    <property type="molecule type" value="Genomic_DNA"/>
</dbReference>
<dbReference type="RefSeq" id="WP_169586169.1">
    <property type="nucleotide sequence ID" value="NZ_VCQU01000003.1"/>
</dbReference>
<evidence type="ECO:0000313" key="3">
    <source>
        <dbReference type="Proteomes" id="UP000535543"/>
    </source>
</evidence>
<protein>
    <recommendedName>
        <fullName evidence="4">DUF4345 domain-containing protein</fullName>
    </recommendedName>
</protein>
<proteinExistence type="predicted"/>
<reference evidence="2 3" key="2">
    <citation type="submission" date="2020-06" db="EMBL/GenBank/DDBJ databases">
        <title>Antribacter stalactiti gen. nov., sp. nov., a new member of the family Nacardiaceae isolated from a cave.</title>
        <authorList>
            <person name="Kim I.S."/>
        </authorList>
    </citation>
    <scope>NUCLEOTIDE SEQUENCE [LARGE SCALE GENOMIC DNA]</scope>
    <source>
        <strain evidence="2 3">YC2-7</strain>
    </source>
</reference>
<feature type="transmembrane region" description="Helical" evidence="1">
    <location>
        <begin position="112"/>
        <end position="133"/>
    </location>
</feature>
<evidence type="ECO:0000256" key="1">
    <source>
        <dbReference type="SAM" id="Phobius"/>
    </source>
</evidence>
<dbReference type="Proteomes" id="UP000535543">
    <property type="component" value="Unassembled WGS sequence"/>
</dbReference>
<comment type="caution">
    <text evidence="2">The sequence shown here is derived from an EMBL/GenBank/DDBJ whole genome shotgun (WGS) entry which is preliminary data.</text>
</comment>
<gene>
    <name evidence="2" type="ORF">FGL95_09960</name>
</gene>
<keyword evidence="1" id="KW-1133">Transmembrane helix</keyword>
<sequence length="138" mass="14702">MSLRTAVRGGLVLLAVPNLAWGSWATLWPRHFFDTFPGFGFHWTAAYPPYNHHLIADLGASFLTLGALLAIAIVLSNRTVTTVVLIAAALFGALHLRFHVMSGGELSGPDQFLSVLTLIGGAVVPLALLAMNLRSAPD</sequence>
<name>A0A848KDY1_9NOCA</name>
<keyword evidence="1" id="KW-0812">Transmembrane</keyword>